<evidence type="ECO:0000313" key="1">
    <source>
        <dbReference type="EMBL" id="VDM65661.1"/>
    </source>
</evidence>
<gene>
    <name evidence="1" type="ORF">SVUK_LOCUS659</name>
</gene>
<name>A0A3P7HXB2_STRVU</name>
<accession>A0A3P7HXB2</accession>
<reference evidence="1 2" key="1">
    <citation type="submission" date="2018-11" db="EMBL/GenBank/DDBJ databases">
        <authorList>
            <consortium name="Pathogen Informatics"/>
        </authorList>
    </citation>
    <scope>NUCLEOTIDE SEQUENCE [LARGE SCALE GENOMIC DNA]</scope>
</reference>
<dbReference type="AlphaFoldDB" id="A0A3P7HXB2"/>
<organism evidence="1 2">
    <name type="scientific">Strongylus vulgaris</name>
    <name type="common">Blood worm</name>
    <dbReference type="NCBI Taxonomy" id="40348"/>
    <lineage>
        <taxon>Eukaryota</taxon>
        <taxon>Metazoa</taxon>
        <taxon>Ecdysozoa</taxon>
        <taxon>Nematoda</taxon>
        <taxon>Chromadorea</taxon>
        <taxon>Rhabditida</taxon>
        <taxon>Rhabditina</taxon>
        <taxon>Rhabditomorpha</taxon>
        <taxon>Strongyloidea</taxon>
        <taxon>Strongylidae</taxon>
        <taxon>Strongylus</taxon>
    </lineage>
</organism>
<dbReference type="EMBL" id="UYYB01001141">
    <property type="protein sequence ID" value="VDM65661.1"/>
    <property type="molecule type" value="Genomic_DNA"/>
</dbReference>
<keyword evidence="2" id="KW-1185">Reference proteome</keyword>
<protein>
    <submittedName>
        <fullName evidence="1">Uncharacterized protein</fullName>
    </submittedName>
</protein>
<proteinExistence type="predicted"/>
<evidence type="ECO:0000313" key="2">
    <source>
        <dbReference type="Proteomes" id="UP000270094"/>
    </source>
</evidence>
<sequence length="54" mass="5995">MAERGSGWLRAIRGKSAQLKIHCLSSARLILPEGKLEAMHLTPQLVTNHDRSCL</sequence>
<dbReference type="Proteomes" id="UP000270094">
    <property type="component" value="Unassembled WGS sequence"/>
</dbReference>